<dbReference type="EMBL" id="AM236080">
    <property type="protein sequence ID" value="CAK08599.1"/>
    <property type="molecule type" value="Genomic_DNA"/>
</dbReference>
<organism evidence="1 2">
    <name type="scientific">Rhizobium johnstonii (strain DSM 114642 / LMG 32736 / 3841)</name>
    <name type="common">Rhizobium leguminosarum bv. viciae</name>
    <dbReference type="NCBI Taxonomy" id="216596"/>
    <lineage>
        <taxon>Bacteria</taxon>
        <taxon>Pseudomonadati</taxon>
        <taxon>Pseudomonadota</taxon>
        <taxon>Alphaproteobacteria</taxon>
        <taxon>Hyphomicrobiales</taxon>
        <taxon>Rhizobiaceae</taxon>
        <taxon>Rhizobium/Agrobacterium group</taxon>
        <taxon>Rhizobium</taxon>
        <taxon>Rhizobium johnstonii</taxon>
    </lineage>
</organism>
<gene>
    <name evidence="1" type="ORF">RL3112A</name>
</gene>
<dbReference type="HOGENOM" id="CLU_1804640_0_0_5"/>
<dbReference type="KEGG" id="rle:RL3112A"/>
<dbReference type="Proteomes" id="UP000006575">
    <property type="component" value="Chromosome"/>
</dbReference>
<keyword evidence="2" id="KW-1185">Reference proteome</keyword>
<protein>
    <submittedName>
        <fullName evidence="1">Uncharacterized protein</fullName>
    </submittedName>
</protein>
<name>Q1MEM7_RHIJ3</name>
<evidence type="ECO:0000313" key="1">
    <source>
        <dbReference type="EMBL" id="CAK08599.1"/>
    </source>
</evidence>
<sequence length="143" mass="15438">MRDRWDCLSGKACRAKPPSGLPAISPTGGEIGWAHWPPQTMSVQHGETVDEQAVQATCHLPTCGGDARQGRGGLQAHPVASNVGPNRCRPNLGQYLTQTNPAAPQIHWLTKMRVYRHIPGSIIDLNPDAANRSEVVNSGRMTT</sequence>
<reference evidence="1 2" key="1">
    <citation type="journal article" date="2006" name="Genome Biol.">
        <title>The genome of Rhizobium leguminosarum has recognizable core and accessory components.</title>
        <authorList>
            <person name="Young J.W."/>
            <person name="Crossman L.C."/>
            <person name="Johnston A.W.B."/>
            <person name="Thomson N.R."/>
            <person name="Ghazoui Z.F."/>
            <person name="Hull K.H."/>
            <person name="Wexler M."/>
            <person name="Curson A.R.J."/>
            <person name="Todd J.D."/>
            <person name="Poole P.S."/>
            <person name="Mauchline T.H."/>
            <person name="East A.K."/>
            <person name="Quail M.A."/>
            <person name="Churcher C."/>
            <person name="Arrowsmith C."/>
            <person name="Cherevach A."/>
            <person name="Chillingworth T."/>
            <person name="Clarke K."/>
            <person name="Cronin A."/>
            <person name="Davis P."/>
            <person name="Fraser A."/>
            <person name="Hance Z."/>
            <person name="Hauser H."/>
            <person name="Jagels K."/>
            <person name="Moule S."/>
            <person name="Mungall K."/>
            <person name="Norbertczak H."/>
            <person name="Rabbinowitsch E."/>
            <person name="Sanders M."/>
            <person name="Simmonds M."/>
            <person name="Whitehead S."/>
            <person name="Parkhill J."/>
        </authorList>
    </citation>
    <scope>NUCLEOTIDE SEQUENCE [LARGE SCALE GENOMIC DNA]</scope>
    <source>
        <strain evidence="2">DSM 114642 / LMG 32736 / 3841</strain>
    </source>
</reference>
<proteinExistence type="predicted"/>
<dbReference type="EnsemblBacteria" id="CAK08599">
    <property type="protein sequence ID" value="CAK08599"/>
    <property type="gene ID" value="RL3112A"/>
</dbReference>
<evidence type="ECO:0000313" key="2">
    <source>
        <dbReference type="Proteomes" id="UP000006575"/>
    </source>
</evidence>
<dbReference type="AlphaFoldDB" id="Q1MEM7"/>
<accession>Q1MEM7</accession>